<evidence type="ECO:0000313" key="7">
    <source>
        <dbReference type="Proteomes" id="UP000006365"/>
    </source>
</evidence>
<dbReference type="InterPro" id="IPR013785">
    <property type="entry name" value="Aldolase_TIM"/>
</dbReference>
<evidence type="ECO:0000256" key="1">
    <source>
        <dbReference type="ARBA" id="ARBA00022691"/>
    </source>
</evidence>
<organism evidence="6 7">
    <name type="scientific">Desulfobulbus propionicus (strain ATCC 33891 / DSM 2032 / VKM B-1956 / 1pr3)</name>
    <dbReference type="NCBI Taxonomy" id="577650"/>
    <lineage>
        <taxon>Bacteria</taxon>
        <taxon>Pseudomonadati</taxon>
        <taxon>Thermodesulfobacteriota</taxon>
        <taxon>Desulfobulbia</taxon>
        <taxon>Desulfobulbales</taxon>
        <taxon>Desulfobulbaceae</taxon>
        <taxon>Desulfobulbus</taxon>
    </lineage>
</organism>
<evidence type="ECO:0000256" key="5">
    <source>
        <dbReference type="PIRSR" id="PIRSR004869-50"/>
    </source>
</evidence>
<name>A0A7U3YM37_DESPD</name>
<dbReference type="InterPro" id="IPR007197">
    <property type="entry name" value="rSAM"/>
</dbReference>
<evidence type="ECO:0000313" key="6">
    <source>
        <dbReference type="EMBL" id="ADW17884.1"/>
    </source>
</evidence>
<sequence>MRLDTCRICPRQCGVDRRAASSGFCRTDDGYAIASITLHRGEEPAISGTRGICNVFFGHCNLRCRFCQNVQISRNEAPLKGANWSLTTVVDRITAILASGVDRLGFVSPSHMVAQMLAIIAEVRQRGFAPVIVYNSNGYDRVETLRQLEEWIDVYLPDCKYSDPLLAGRWSGAADYPRVAAAALAEMYRQKGNLLHLDDDGLAERGLIVRHLVLPGAVANSLGVLRFLAEELSPRLTLSLMSQYQPIEAVAGLEPLNRQLLPEEYARVVAEMERLGFAHGWVQEFSSADYYNPDFSLDSPFGE</sequence>
<keyword evidence="2 5" id="KW-0479">Metal-binding</keyword>
<proteinExistence type="predicted"/>
<dbReference type="PANTHER" id="PTHR43075">
    <property type="entry name" value="FORMATE LYASE ACTIVATING ENZYME, PUTATIVE (AFU_ORTHOLOGUE AFUA_2G15630)-RELATED"/>
    <property type="match status" value="1"/>
</dbReference>
<feature type="binding site" evidence="5">
    <location>
        <position position="64"/>
    </location>
    <ligand>
        <name>[4Fe-4S] cluster</name>
        <dbReference type="ChEBI" id="CHEBI:49883"/>
        <note>4Fe-4S-S-AdoMet</note>
    </ligand>
</feature>
<dbReference type="EMBL" id="CP002364">
    <property type="protein sequence ID" value="ADW17884.1"/>
    <property type="molecule type" value="Genomic_DNA"/>
</dbReference>
<dbReference type="KEGG" id="dpr:Despr_1734"/>
<dbReference type="RefSeq" id="WP_015724425.1">
    <property type="nucleotide sequence ID" value="NC_014972.1"/>
</dbReference>
<keyword evidence="3 5" id="KW-0408">Iron</keyword>
<dbReference type="SFLD" id="SFLDG01099">
    <property type="entry name" value="Uncharacterised_Radical_SAM_Su"/>
    <property type="match status" value="1"/>
</dbReference>
<evidence type="ECO:0000256" key="4">
    <source>
        <dbReference type="ARBA" id="ARBA00023014"/>
    </source>
</evidence>
<dbReference type="GO" id="GO:0051536">
    <property type="term" value="F:iron-sulfur cluster binding"/>
    <property type="evidence" value="ECO:0007669"/>
    <property type="project" value="UniProtKB-KW"/>
</dbReference>
<dbReference type="InterPro" id="IPR040085">
    <property type="entry name" value="MJ0674-like"/>
</dbReference>
<evidence type="ECO:0000256" key="2">
    <source>
        <dbReference type="ARBA" id="ARBA00022723"/>
    </source>
</evidence>
<evidence type="ECO:0000256" key="3">
    <source>
        <dbReference type="ARBA" id="ARBA00023004"/>
    </source>
</evidence>
<dbReference type="GO" id="GO:0046872">
    <property type="term" value="F:metal ion binding"/>
    <property type="evidence" value="ECO:0007669"/>
    <property type="project" value="UniProtKB-KW"/>
</dbReference>
<dbReference type="SFLD" id="SFLDS00029">
    <property type="entry name" value="Radical_SAM"/>
    <property type="match status" value="1"/>
</dbReference>
<dbReference type="InterPro" id="IPR016431">
    <property type="entry name" value="Pyrv-formate_lyase-activ_prd"/>
</dbReference>
<feature type="binding site" evidence="5">
    <location>
        <position position="60"/>
    </location>
    <ligand>
        <name>[4Fe-4S] cluster</name>
        <dbReference type="ChEBI" id="CHEBI:49883"/>
        <note>4Fe-4S-S-AdoMet</note>
    </ligand>
</feature>
<reference evidence="6 7" key="1">
    <citation type="journal article" date="2011" name="Stand. Genomic Sci.">
        <title>Complete genome sequence of Desulfobulbus propionicus type strain (1pr3).</title>
        <authorList>
            <person name="Pagani I."/>
            <person name="Lapidus A."/>
            <person name="Nolan M."/>
            <person name="Lucas S."/>
            <person name="Hammon N."/>
            <person name="Deshpande S."/>
            <person name="Cheng J.F."/>
            <person name="Chertkov O."/>
            <person name="Davenport K."/>
            <person name="Tapia R."/>
            <person name="Han C."/>
            <person name="Goodwin L."/>
            <person name="Pitluck S."/>
            <person name="Liolios K."/>
            <person name="Mavromatis K."/>
            <person name="Ivanova N."/>
            <person name="Mikhailova N."/>
            <person name="Pati A."/>
            <person name="Chen A."/>
            <person name="Palaniappan K."/>
            <person name="Land M."/>
            <person name="Hauser L."/>
            <person name="Chang Y.J."/>
            <person name="Jeffries C.D."/>
            <person name="Detter J.C."/>
            <person name="Brambilla E."/>
            <person name="Kannan K.P."/>
            <person name="Djao O.D."/>
            <person name="Rohde M."/>
            <person name="Pukall R."/>
            <person name="Spring S."/>
            <person name="Goker M."/>
            <person name="Sikorski J."/>
            <person name="Woyke T."/>
            <person name="Bristow J."/>
            <person name="Eisen J.A."/>
            <person name="Markowitz V."/>
            <person name="Hugenholtz P."/>
            <person name="Kyrpides N.C."/>
            <person name="Klenk H.P."/>
        </authorList>
    </citation>
    <scope>NUCLEOTIDE SEQUENCE [LARGE SCALE GENOMIC DNA]</scope>
    <source>
        <strain evidence="7">ATCC 33891 / DSM 2032 / 1pr3</strain>
    </source>
</reference>
<dbReference type="AlphaFoldDB" id="A0A7U3YM37"/>
<dbReference type="InterPro" id="IPR058240">
    <property type="entry name" value="rSAM_sf"/>
</dbReference>
<protein>
    <submittedName>
        <fullName evidence="6">Radical SAM domain-containing protein</fullName>
    </submittedName>
</protein>
<dbReference type="SUPFAM" id="SSF102114">
    <property type="entry name" value="Radical SAM enzymes"/>
    <property type="match status" value="1"/>
</dbReference>
<dbReference type="PANTHER" id="PTHR43075:SF1">
    <property type="entry name" value="FORMATE LYASE ACTIVATING ENZYME, PUTATIVE (AFU_ORTHOLOGUE AFUA_2G15630)-RELATED"/>
    <property type="match status" value="1"/>
</dbReference>
<dbReference type="GO" id="GO:0003824">
    <property type="term" value="F:catalytic activity"/>
    <property type="evidence" value="ECO:0007669"/>
    <property type="project" value="InterPro"/>
</dbReference>
<accession>A0A7U3YM37</accession>
<dbReference type="PIRSF" id="PIRSF004869">
    <property type="entry name" value="PflX_prd"/>
    <property type="match status" value="1"/>
</dbReference>
<keyword evidence="7" id="KW-1185">Reference proteome</keyword>
<dbReference type="Gene3D" id="3.20.20.70">
    <property type="entry name" value="Aldolase class I"/>
    <property type="match status" value="1"/>
</dbReference>
<comment type="cofactor">
    <cofactor evidence="5">
        <name>[4Fe-4S] cluster</name>
        <dbReference type="ChEBI" id="CHEBI:49883"/>
    </cofactor>
    <text evidence="5">Binds 1 [4Fe-4S] cluster. The cluster is coordinated with 3 cysteines and an exchangeable S-adenosyl-L-methionine.</text>
</comment>
<keyword evidence="4 5" id="KW-0411">Iron-sulfur</keyword>
<gene>
    <name evidence="6" type="ordered locus">Despr_1734</name>
</gene>
<feature type="binding site" evidence="5">
    <location>
        <position position="67"/>
    </location>
    <ligand>
        <name>[4Fe-4S] cluster</name>
        <dbReference type="ChEBI" id="CHEBI:49883"/>
        <note>4Fe-4S-S-AdoMet</note>
    </ligand>
</feature>
<dbReference type="Proteomes" id="UP000006365">
    <property type="component" value="Chromosome"/>
</dbReference>
<keyword evidence="1 5" id="KW-0949">S-adenosyl-L-methionine</keyword>